<dbReference type="EMBL" id="CP009896">
    <property type="protein sequence ID" value="AIY17322.1"/>
    <property type="molecule type" value="Genomic_DNA"/>
</dbReference>
<accession>A0A0A1DKY9</accession>
<dbReference type="Proteomes" id="UP000030300">
    <property type="component" value="Chromosome"/>
</dbReference>
<dbReference type="OrthoDB" id="3691025at2"/>
<keyword evidence="2" id="KW-0560">Oxidoreductase</keyword>
<dbReference type="PRINTS" id="PR00080">
    <property type="entry name" value="SDRFAMILY"/>
</dbReference>
<dbReference type="InterPro" id="IPR036291">
    <property type="entry name" value="NAD(P)-bd_dom_sf"/>
</dbReference>
<dbReference type="PANTHER" id="PTHR44196">
    <property type="entry name" value="DEHYDROGENASE/REDUCTASE SDR FAMILY MEMBER 7B"/>
    <property type="match status" value="1"/>
</dbReference>
<dbReference type="AlphaFoldDB" id="A0A0A1DKY9"/>
<dbReference type="Gene3D" id="3.40.50.720">
    <property type="entry name" value="NAD(P)-binding Rossmann-like Domain"/>
    <property type="match status" value="1"/>
</dbReference>
<dbReference type="PRINTS" id="PR00081">
    <property type="entry name" value="GDHRDH"/>
</dbReference>
<name>A0A0A1DKY9_NOCSI</name>
<dbReference type="GeneID" id="96609632"/>
<dbReference type="NCBIfam" id="NF005881">
    <property type="entry name" value="PRK07832.1"/>
    <property type="match status" value="1"/>
</dbReference>
<keyword evidence="5" id="KW-1185">Reference proteome</keyword>
<evidence type="ECO:0000313" key="5">
    <source>
        <dbReference type="Proteomes" id="UP000030300"/>
    </source>
</evidence>
<dbReference type="KEGG" id="psim:KR76_12170"/>
<dbReference type="PANTHER" id="PTHR44196:SF1">
    <property type="entry name" value="DEHYDROGENASE_REDUCTASE SDR FAMILY MEMBER 7B"/>
    <property type="match status" value="1"/>
</dbReference>
<dbReference type="GO" id="GO:0016491">
    <property type="term" value="F:oxidoreductase activity"/>
    <property type="evidence" value="ECO:0007669"/>
    <property type="project" value="UniProtKB-KW"/>
</dbReference>
<comment type="similarity">
    <text evidence="1 3">Belongs to the short-chain dehydrogenases/reductases (SDR) family.</text>
</comment>
<reference evidence="4 5" key="1">
    <citation type="journal article" date="2015" name="Genome Announc.">
        <title>Complete Genome Sequence of Steroid-Transforming Nocardioides simplex VKM Ac-2033D.</title>
        <authorList>
            <person name="Shtratnikova V.Y."/>
            <person name="Schelkunov M.I."/>
            <person name="Pekov Y.A."/>
            <person name="Fokina V.V."/>
            <person name="Logacheva M.D."/>
            <person name="Sokolov S.L."/>
            <person name="Bragin E.Y."/>
            <person name="Ashapkin V.V."/>
            <person name="Donova M.V."/>
        </authorList>
    </citation>
    <scope>NUCLEOTIDE SEQUENCE [LARGE SCALE GENOMIC DNA]</scope>
    <source>
        <strain evidence="4 5">VKM Ac-2033D</strain>
    </source>
</reference>
<dbReference type="InterPro" id="IPR002347">
    <property type="entry name" value="SDR_fam"/>
</dbReference>
<evidence type="ECO:0000313" key="4">
    <source>
        <dbReference type="EMBL" id="AIY17322.1"/>
    </source>
</evidence>
<dbReference type="eggNOG" id="COG4221">
    <property type="taxonomic scope" value="Bacteria"/>
</dbReference>
<organism evidence="4 5">
    <name type="scientific">Nocardioides simplex</name>
    <name type="common">Arthrobacter simplex</name>
    <dbReference type="NCBI Taxonomy" id="2045"/>
    <lineage>
        <taxon>Bacteria</taxon>
        <taxon>Bacillati</taxon>
        <taxon>Actinomycetota</taxon>
        <taxon>Actinomycetes</taxon>
        <taxon>Propionibacteriales</taxon>
        <taxon>Nocardioidaceae</taxon>
        <taxon>Pimelobacter</taxon>
    </lineage>
</organism>
<proteinExistence type="inferred from homology"/>
<dbReference type="CDD" id="cd05233">
    <property type="entry name" value="SDR_c"/>
    <property type="match status" value="1"/>
</dbReference>
<gene>
    <name evidence="4" type="ORF">KR76_12170</name>
</gene>
<evidence type="ECO:0000256" key="1">
    <source>
        <dbReference type="ARBA" id="ARBA00006484"/>
    </source>
</evidence>
<dbReference type="InterPro" id="IPR020904">
    <property type="entry name" value="Sc_DH/Rdtase_CS"/>
</dbReference>
<evidence type="ECO:0000256" key="2">
    <source>
        <dbReference type="ARBA" id="ARBA00023002"/>
    </source>
</evidence>
<dbReference type="STRING" id="2045.KR76_12170"/>
<protein>
    <submittedName>
        <fullName evidence="4">Short chain dehydrogenase</fullName>
    </submittedName>
</protein>
<dbReference type="GO" id="GO:0016020">
    <property type="term" value="C:membrane"/>
    <property type="evidence" value="ECO:0007669"/>
    <property type="project" value="TreeGrafter"/>
</dbReference>
<dbReference type="RefSeq" id="WP_038678588.1">
    <property type="nucleotide sequence ID" value="NZ_BJMC01000008.1"/>
</dbReference>
<sequence>MWFRAPVRDLAGKQVFVTGAASGIGRAVARYAADRGAVVHLTDIQPEALAAVADEIRAAGGRVGTAEVADIADHAQVRRLAALVTERAGAMDVVLNVAGIAIWGTVRSLEPEHWQRLVDVNLMGPIHVIEELLPPMIDARRGGQLVNISSAAGIIAMPWHAAYSATKFGLRGVSEVLRYDLRKHRIGVSLVCPGGVDTGLVETIRIAGIDQQSKAFVRARGHFQKRAVSPEQAAEAIWRGALRNRYWVYTSPDIRLVHWLQRYFPPGYAIAMRVFNYGANRVLPAVEQARRTDAA</sequence>
<dbReference type="SUPFAM" id="SSF51735">
    <property type="entry name" value="NAD(P)-binding Rossmann-fold domains"/>
    <property type="match status" value="1"/>
</dbReference>
<dbReference type="HOGENOM" id="CLU_010194_2_1_11"/>
<dbReference type="PROSITE" id="PS00061">
    <property type="entry name" value="ADH_SHORT"/>
    <property type="match status" value="1"/>
</dbReference>
<dbReference type="FunFam" id="3.40.50.720:FF:000084">
    <property type="entry name" value="Short-chain dehydrogenase reductase"/>
    <property type="match status" value="1"/>
</dbReference>
<dbReference type="Pfam" id="PF00106">
    <property type="entry name" value="adh_short"/>
    <property type="match status" value="1"/>
</dbReference>
<evidence type="ECO:0000256" key="3">
    <source>
        <dbReference type="RuleBase" id="RU000363"/>
    </source>
</evidence>